<evidence type="ECO:0000256" key="1">
    <source>
        <dbReference type="SAM" id="MobiDB-lite"/>
    </source>
</evidence>
<name>A0A1D2JNF5_PARBR</name>
<accession>A0A1D2JNF5</accession>
<protein>
    <submittedName>
        <fullName evidence="2">Uncharacterized protein</fullName>
    </submittedName>
</protein>
<dbReference type="AlphaFoldDB" id="A0A1D2JNF5"/>
<feature type="compositionally biased region" description="Gly residues" evidence="1">
    <location>
        <begin position="233"/>
        <end position="242"/>
    </location>
</feature>
<dbReference type="VEuPathDB" id="FungiDB:PABG_00220"/>
<feature type="compositionally biased region" description="Basic and acidic residues" evidence="1">
    <location>
        <begin position="212"/>
        <end position="221"/>
    </location>
</feature>
<proteinExistence type="predicted"/>
<dbReference type="Proteomes" id="UP000242814">
    <property type="component" value="Unassembled WGS sequence"/>
</dbReference>
<evidence type="ECO:0000313" key="3">
    <source>
        <dbReference type="Proteomes" id="UP000242814"/>
    </source>
</evidence>
<gene>
    <name evidence="2" type="ORF">ACO22_00892</name>
</gene>
<comment type="caution">
    <text evidence="2">The sequence shown here is derived from an EMBL/GenBank/DDBJ whole genome shotgun (WGS) entry which is preliminary data.</text>
</comment>
<dbReference type="EMBL" id="LZYO01000019">
    <property type="protein sequence ID" value="ODH44357.1"/>
    <property type="molecule type" value="Genomic_DNA"/>
</dbReference>
<sequence length="242" mass="26885">MRTGGTCYCDLCVETAATLCKPWVRLDGGAYTENQIKQRGEFSSETSNNIIFPNADSLIAKAEQYETSSRSSPSKTRDTRIYCLEFCKASLIRDKKISENITTPKLDRILQAGRSSDAPCIPIFANLPHSTGTYSSLAHQNLWLVLENEIQSWPRAACSEVEYNQKVLGIVNEFHFRDEHLAETHPDGYETHGHEMLKPSEVVSGLGLQGLRRQDTPKEELQPDAEQLAEGHQLGGAEGAES</sequence>
<organism evidence="2 3">
    <name type="scientific">Paracoccidioides brasiliensis</name>
    <dbReference type="NCBI Taxonomy" id="121759"/>
    <lineage>
        <taxon>Eukaryota</taxon>
        <taxon>Fungi</taxon>
        <taxon>Dikarya</taxon>
        <taxon>Ascomycota</taxon>
        <taxon>Pezizomycotina</taxon>
        <taxon>Eurotiomycetes</taxon>
        <taxon>Eurotiomycetidae</taxon>
        <taxon>Onygenales</taxon>
        <taxon>Ajellomycetaceae</taxon>
        <taxon>Paracoccidioides</taxon>
    </lineage>
</organism>
<feature type="region of interest" description="Disordered" evidence="1">
    <location>
        <begin position="211"/>
        <end position="242"/>
    </location>
</feature>
<reference evidence="2 3" key="1">
    <citation type="submission" date="2016-06" db="EMBL/GenBank/DDBJ databases">
        <authorList>
            <person name="Kjaerup R.B."/>
            <person name="Dalgaard T.S."/>
            <person name="Juul-Madsen H.R."/>
        </authorList>
    </citation>
    <scope>NUCLEOTIDE SEQUENCE [LARGE SCALE GENOMIC DNA]</scope>
    <source>
        <strain evidence="2 3">Pb300</strain>
    </source>
</reference>
<evidence type="ECO:0000313" key="2">
    <source>
        <dbReference type="EMBL" id="ODH44357.1"/>
    </source>
</evidence>
<dbReference type="VEuPathDB" id="FungiDB:PADG_02620"/>